<protein>
    <submittedName>
        <fullName evidence="7">FAD binding domain of DNA photolyase</fullName>
    </submittedName>
</protein>
<dbReference type="GO" id="GO:0006139">
    <property type="term" value="P:nucleobase-containing compound metabolic process"/>
    <property type="evidence" value="ECO:0007669"/>
    <property type="project" value="UniProtKB-ARBA"/>
</dbReference>
<dbReference type="PROSITE" id="PS00691">
    <property type="entry name" value="DNA_PHOTOLYASES_1_2"/>
    <property type="match status" value="1"/>
</dbReference>
<dbReference type="EMBL" id="OP765584">
    <property type="protein sequence ID" value="UZT29110.1"/>
    <property type="molecule type" value="Genomic_DNA"/>
</dbReference>
<dbReference type="PROSITE" id="PS51645">
    <property type="entry name" value="PHR_CRY_ALPHA_BETA"/>
    <property type="match status" value="1"/>
</dbReference>
<evidence type="ECO:0000313" key="7">
    <source>
        <dbReference type="EMBL" id="UZT29110.1"/>
    </source>
</evidence>
<dbReference type="InterPro" id="IPR036155">
    <property type="entry name" value="Crypto/Photolyase_N_sf"/>
</dbReference>
<dbReference type="GO" id="GO:0003904">
    <property type="term" value="F:deoxyribodipyrimidine photo-lyase activity"/>
    <property type="evidence" value="ECO:0007669"/>
    <property type="project" value="TreeGrafter"/>
</dbReference>
<dbReference type="SUPFAM" id="SSF48173">
    <property type="entry name" value="Cryptochrome/photolyase FAD-binding domain"/>
    <property type="match status" value="1"/>
</dbReference>
<keyword evidence="4" id="KW-0157">Chromophore</keyword>
<dbReference type="Gene3D" id="1.10.579.10">
    <property type="entry name" value="DNA Cyclobutane Dipyrimidine Photolyase, subunit A, domain 3"/>
    <property type="match status" value="1"/>
</dbReference>
<proteinExistence type="predicted"/>
<evidence type="ECO:0000256" key="4">
    <source>
        <dbReference type="ARBA" id="ARBA00022991"/>
    </source>
</evidence>
<dbReference type="PANTHER" id="PTHR11455:SF9">
    <property type="entry name" value="CRYPTOCHROME CIRCADIAN CLOCK 5 ISOFORM X1"/>
    <property type="match status" value="1"/>
</dbReference>
<comment type="cofactor">
    <cofactor evidence="1">
        <name>FAD</name>
        <dbReference type="ChEBI" id="CHEBI:57692"/>
    </cofactor>
</comment>
<dbReference type="EMBL" id="OP765507">
    <property type="protein sequence ID" value="UZT28966.1"/>
    <property type="molecule type" value="Genomic_DNA"/>
</dbReference>
<sequence length="465" mass="54224">MKGLHIFTRDYRLTDNTSLINLVKKCEKIITIYIFTPEQVINNSYKSDKSIQFMIESLSDLEESINKNSGSLFCFQDNYEKVVEKLIKNNDIQIVSINKDYTSFAKTREKKINKICEKNDCEFICNYDYLLTEPGEILSGDGGVYKKFTPFYNNALKKVKPFSLQNPSFKNKILKEINKSGIKQVSLRDQFISLIEPDPKSKLIGGREEGQKKLIALKNQKDYTKKHNFLNYQTSLLAAYTKYGCISIREVYNKAVKELGKSSDFVRQLFWRDFYTLLLNEYPDLLGGALKEKYNKIKWINNNSFLNAWKIGKTGYPIVDANMRALNTEGWMHNRGRLIVASFLIKTLGTDWQKGEKYFATKLIDYDVAVNNGNWQWVAGTGADAQPYFRIFNPWSQSENYDPDATFIKKWIPELEELEPKVIHNWYKYANEDEYKEYAKSYGKPIVDYSDQKEKILKIYKSVFG</sequence>
<dbReference type="GO" id="GO:0071949">
    <property type="term" value="F:FAD binding"/>
    <property type="evidence" value="ECO:0007669"/>
    <property type="project" value="TreeGrafter"/>
</dbReference>
<dbReference type="InterPro" id="IPR005101">
    <property type="entry name" value="Cryptochr/Photolyase_FAD-bd"/>
</dbReference>
<organism evidence="7">
    <name type="scientific">Nucleocytoviricota sp</name>
    <dbReference type="NCBI Taxonomy" id="2809609"/>
    <lineage>
        <taxon>Viruses</taxon>
        <taxon>Varidnaviria</taxon>
        <taxon>Bamfordvirae</taxon>
        <taxon>Nucleocytoviricota</taxon>
    </lineage>
</organism>
<dbReference type="InterPro" id="IPR002081">
    <property type="entry name" value="Cryptochrome/DNA_photolyase_1"/>
</dbReference>
<dbReference type="SUPFAM" id="SSF52425">
    <property type="entry name" value="Cryptochrome/photolyase, N-terminal domain"/>
    <property type="match status" value="1"/>
</dbReference>
<dbReference type="InterPro" id="IPR006050">
    <property type="entry name" value="DNA_photolyase_N"/>
</dbReference>
<evidence type="ECO:0000256" key="2">
    <source>
        <dbReference type="ARBA" id="ARBA00022630"/>
    </source>
</evidence>
<keyword evidence="3" id="KW-0274">FAD</keyword>
<dbReference type="Pfam" id="PF03441">
    <property type="entry name" value="FAD_binding_7"/>
    <property type="match status" value="1"/>
</dbReference>
<dbReference type="GO" id="GO:0003677">
    <property type="term" value="F:DNA binding"/>
    <property type="evidence" value="ECO:0007669"/>
    <property type="project" value="TreeGrafter"/>
</dbReference>
<dbReference type="Gene3D" id="3.40.50.620">
    <property type="entry name" value="HUPs"/>
    <property type="match status" value="1"/>
</dbReference>
<dbReference type="GO" id="GO:0006950">
    <property type="term" value="P:response to stress"/>
    <property type="evidence" value="ECO:0007669"/>
    <property type="project" value="UniProtKB-ARBA"/>
</dbReference>
<reference evidence="7" key="1">
    <citation type="submission" date="2022-11" db="EMBL/GenBank/DDBJ databases">
        <title>Genomics discovery of giant fungal viruses from subsurface oceanic crustal fluids.</title>
        <authorList>
            <person name="Bhattacharjee A.S."/>
            <person name="Schulz F."/>
            <person name="Woyke T."/>
            <person name="Orcutt B.N."/>
            <person name="Matinez Martinez J."/>
        </authorList>
    </citation>
    <scope>NUCLEOTIDE SEQUENCE</scope>
    <source>
        <strain evidence="6">VSAG1.JdFR</strain>
        <strain evidence="7">VSAG8.JdFR</strain>
    </source>
</reference>
<dbReference type="Pfam" id="PF00875">
    <property type="entry name" value="DNA_photolyase"/>
    <property type="match status" value="1"/>
</dbReference>
<dbReference type="InterPro" id="IPR018394">
    <property type="entry name" value="DNA_photolyase_1_CS_C"/>
</dbReference>
<dbReference type="PROSITE" id="PS00394">
    <property type="entry name" value="DNA_PHOTOLYASES_1_1"/>
    <property type="match status" value="1"/>
</dbReference>
<evidence type="ECO:0000259" key="5">
    <source>
        <dbReference type="PROSITE" id="PS51645"/>
    </source>
</evidence>
<name>A0A9E8G8J9_9VIRU</name>
<evidence type="ECO:0000256" key="1">
    <source>
        <dbReference type="ARBA" id="ARBA00001974"/>
    </source>
</evidence>
<dbReference type="InterPro" id="IPR036134">
    <property type="entry name" value="Crypto/Photolyase_FAD-like_sf"/>
</dbReference>
<dbReference type="Gene3D" id="1.25.40.80">
    <property type="match status" value="1"/>
</dbReference>
<dbReference type="InterPro" id="IPR014729">
    <property type="entry name" value="Rossmann-like_a/b/a_fold"/>
</dbReference>
<dbReference type="PANTHER" id="PTHR11455">
    <property type="entry name" value="CRYPTOCHROME"/>
    <property type="match status" value="1"/>
</dbReference>
<evidence type="ECO:0000256" key="3">
    <source>
        <dbReference type="ARBA" id="ARBA00022827"/>
    </source>
</evidence>
<keyword evidence="2" id="KW-0285">Flavoprotein</keyword>
<evidence type="ECO:0000313" key="6">
    <source>
        <dbReference type="EMBL" id="UZT28966.1"/>
    </source>
</evidence>
<feature type="domain" description="Photolyase/cryptochrome alpha/beta" evidence="5">
    <location>
        <begin position="1"/>
        <end position="131"/>
    </location>
</feature>
<accession>A0A9E8G8J9</accession>
<dbReference type="PRINTS" id="PR00147">
    <property type="entry name" value="DNAPHOTLYASE"/>
</dbReference>